<protein>
    <submittedName>
        <fullName evidence="1">Uncharacterized protein</fullName>
    </submittedName>
</protein>
<organism evidence="1 2">
    <name type="scientific">Thermoflavimicrobium dichotomicum</name>
    <dbReference type="NCBI Taxonomy" id="46223"/>
    <lineage>
        <taxon>Bacteria</taxon>
        <taxon>Bacillati</taxon>
        <taxon>Bacillota</taxon>
        <taxon>Bacilli</taxon>
        <taxon>Bacillales</taxon>
        <taxon>Thermoactinomycetaceae</taxon>
        <taxon>Thermoflavimicrobium</taxon>
    </lineage>
</organism>
<gene>
    <name evidence="1" type="ORF">SAMN05421852_102258</name>
</gene>
<sequence>MLPSNTIRWVPYGVTVMVQKLSRRKEAIPKRGRNDPYFQNIKVEAIQNAPDSG</sequence>
<dbReference type="AlphaFoldDB" id="A0A1I3LNN5"/>
<reference evidence="1 2" key="1">
    <citation type="submission" date="2016-10" db="EMBL/GenBank/DDBJ databases">
        <authorList>
            <person name="de Groot N.N."/>
        </authorList>
    </citation>
    <scope>NUCLEOTIDE SEQUENCE [LARGE SCALE GENOMIC DNA]</scope>
    <source>
        <strain evidence="1 2">DSM 44778</strain>
    </source>
</reference>
<accession>A0A1I3LNN5</accession>
<name>A0A1I3LNN5_9BACL</name>
<keyword evidence="2" id="KW-1185">Reference proteome</keyword>
<dbReference type="EMBL" id="FORR01000002">
    <property type="protein sequence ID" value="SFI86105.1"/>
    <property type="molecule type" value="Genomic_DNA"/>
</dbReference>
<evidence type="ECO:0000313" key="1">
    <source>
        <dbReference type="EMBL" id="SFI86105.1"/>
    </source>
</evidence>
<dbReference type="Proteomes" id="UP000199545">
    <property type="component" value="Unassembled WGS sequence"/>
</dbReference>
<evidence type="ECO:0000313" key="2">
    <source>
        <dbReference type="Proteomes" id="UP000199545"/>
    </source>
</evidence>
<proteinExistence type="predicted"/>